<accession>A0ABR0B739</accession>
<organism evidence="1 2">
    <name type="scientific">Daphnia magna</name>
    <dbReference type="NCBI Taxonomy" id="35525"/>
    <lineage>
        <taxon>Eukaryota</taxon>
        <taxon>Metazoa</taxon>
        <taxon>Ecdysozoa</taxon>
        <taxon>Arthropoda</taxon>
        <taxon>Crustacea</taxon>
        <taxon>Branchiopoda</taxon>
        <taxon>Diplostraca</taxon>
        <taxon>Cladocera</taxon>
        <taxon>Anomopoda</taxon>
        <taxon>Daphniidae</taxon>
        <taxon>Daphnia</taxon>
    </lineage>
</organism>
<evidence type="ECO:0000313" key="1">
    <source>
        <dbReference type="EMBL" id="KAK4037499.1"/>
    </source>
</evidence>
<dbReference type="Proteomes" id="UP001234178">
    <property type="component" value="Unassembled WGS sequence"/>
</dbReference>
<gene>
    <name evidence="1" type="ORF">OUZ56_029532</name>
</gene>
<proteinExistence type="predicted"/>
<dbReference type="EMBL" id="JAOYFB010000040">
    <property type="protein sequence ID" value="KAK4037499.1"/>
    <property type="molecule type" value="Genomic_DNA"/>
</dbReference>
<name>A0ABR0B739_9CRUS</name>
<evidence type="ECO:0000313" key="2">
    <source>
        <dbReference type="Proteomes" id="UP001234178"/>
    </source>
</evidence>
<protein>
    <submittedName>
        <fullName evidence="1">Uncharacterized protein</fullName>
    </submittedName>
</protein>
<sequence length="133" mass="15067">MDSHLGLLGNMFNSSLLTIFTFNDSYWLKEFLIKLLRSTDGGRAYAAIKTSNPSNKEDAEPLLCTRIAPKDGKLLKRWNEFIPRKGTLKHSSKSSSDYGPRISRYALPGKIAKTMTNPGSQRPKRMPQNFLKF</sequence>
<comment type="caution">
    <text evidence="1">The sequence shown here is derived from an EMBL/GenBank/DDBJ whole genome shotgun (WGS) entry which is preliminary data.</text>
</comment>
<keyword evidence="2" id="KW-1185">Reference proteome</keyword>
<reference evidence="1 2" key="1">
    <citation type="journal article" date="2023" name="Nucleic Acids Res.">
        <title>The hologenome of Daphnia magna reveals possible DNA methylation and microbiome-mediated evolution of the host genome.</title>
        <authorList>
            <person name="Chaturvedi A."/>
            <person name="Li X."/>
            <person name="Dhandapani V."/>
            <person name="Marshall H."/>
            <person name="Kissane S."/>
            <person name="Cuenca-Cambronero M."/>
            <person name="Asole G."/>
            <person name="Calvet F."/>
            <person name="Ruiz-Romero M."/>
            <person name="Marangio P."/>
            <person name="Guigo R."/>
            <person name="Rago D."/>
            <person name="Mirbahai L."/>
            <person name="Eastwood N."/>
            <person name="Colbourne J.K."/>
            <person name="Zhou J."/>
            <person name="Mallon E."/>
            <person name="Orsini L."/>
        </authorList>
    </citation>
    <scope>NUCLEOTIDE SEQUENCE [LARGE SCALE GENOMIC DNA]</scope>
    <source>
        <strain evidence="1">LRV0_1</strain>
    </source>
</reference>